<organism evidence="1 2">
    <name type="scientific">Pseudomonas putida</name>
    <name type="common">Arthrobacter siderocapsulatus</name>
    <dbReference type="NCBI Taxonomy" id="303"/>
    <lineage>
        <taxon>Bacteria</taxon>
        <taxon>Pseudomonadati</taxon>
        <taxon>Pseudomonadota</taxon>
        <taxon>Gammaproteobacteria</taxon>
        <taxon>Pseudomonadales</taxon>
        <taxon>Pseudomonadaceae</taxon>
        <taxon>Pseudomonas</taxon>
    </lineage>
</organism>
<sequence>MSGNSIEHVLETMKAINVTLGWGALAVYNRGCMNDLLKRHYLERLHDLRSLPLFEAMIDPDGQGRTQVQAIEFGMPTLSFVTASAGGRRVQVTLPILSGTYRREGQYADGEQHYFVINEAMGYAVQADVDLEVLSYKERWGLVLDLRNVSRVRCNLGVADDRLPAELARWFRDLPDYQSQFALVNVDRQGDEPWTPTGMRVYTQAAPGSQAPDAANHGQGALLVFFKVKARAREGFAPTDTFPYLVVDEQGIEPYPAALVQDRALNHLQGSLSQKLWYQPSPYGFAERARHVPFDTVMFGDLLPLGPSFTVEAPRYTMMVGRSYDFIMRDQHGKAVQASRWTVSGLDASGSGEYGHIDAKDGRYRFESVERLKPGGQAIMVTAELYQDGMFYKASARARVSVEFFELQPEVAFISPKAPIELQIAGVGPGYAWRLLGERNGQLQLHNFKQATFIPDAAAKRKGLVIQQVGVDSKHRRRFSIVMANGPQLLSVRPGVFRKVGYRDSLRLEEQDTSFMPEAKRCWRLFGVGELSEDGLFTAPASGAPGFSVVTCEIEHGGVVLATGYNVLEVGRL</sequence>
<protein>
    <submittedName>
        <fullName evidence="1">Uncharacterized protein</fullName>
    </submittedName>
</protein>
<comment type="caution">
    <text evidence="1">The sequence shown here is derived from an EMBL/GenBank/DDBJ whole genome shotgun (WGS) entry which is preliminary data.</text>
</comment>
<reference evidence="1 2" key="1">
    <citation type="submission" date="2017-04" db="EMBL/GenBank/DDBJ databases">
        <title>Presence of VIM-2 positive Pseudomonas species in chickens and their surrounding environment.</title>
        <authorList>
            <person name="Zhang R."/>
        </authorList>
    </citation>
    <scope>NUCLEOTIDE SEQUENCE [LARGE SCALE GENOMIC DNA]</scope>
    <source>
        <strain evidence="1 2">DZ-C18</strain>
    </source>
</reference>
<dbReference type="EMBL" id="NBWC01000007">
    <property type="protein sequence ID" value="ORL66286.1"/>
    <property type="molecule type" value="Genomic_DNA"/>
</dbReference>
<evidence type="ECO:0000313" key="1">
    <source>
        <dbReference type="EMBL" id="ORL66286.1"/>
    </source>
</evidence>
<accession>A0A1X1A2Y1</accession>
<evidence type="ECO:0000313" key="2">
    <source>
        <dbReference type="Proteomes" id="UP000193675"/>
    </source>
</evidence>
<dbReference type="Proteomes" id="UP000193675">
    <property type="component" value="Unassembled WGS sequence"/>
</dbReference>
<proteinExistence type="predicted"/>
<name>A0A1X1A2Y1_PSEPU</name>
<gene>
    <name evidence="1" type="ORF">B7H17_05950</name>
</gene>
<dbReference type="AlphaFoldDB" id="A0A1X1A2Y1"/>